<dbReference type="OrthoDB" id="14527at2759"/>
<accession>A0A060SCM8</accession>
<comment type="caution">
    <text evidence="1">The sequence shown here is derived from an EMBL/GenBank/DDBJ whole genome shotgun (WGS) entry which is preliminary data.</text>
</comment>
<reference evidence="1" key="1">
    <citation type="submission" date="2014-01" db="EMBL/GenBank/DDBJ databases">
        <title>The genome of the white-rot fungus Pycnoporus cinnabarinus: a basidiomycete model with a versatile arsenal for lignocellulosic biomass breakdown.</title>
        <authorList>
            <person name="Levasseur A."/>
            <person name="Lomascolo A."/>
            <person name="Ruiz-Duenas F.J."/>
            <person name="Uzan E."/>
            <person name="Piumi F."/>
            <person name="Kues U."/>
            <person name="Ram A.F.J."/>
            <person name="Murat C."/>
            <person name="Haon M."/>
            <person name="Benoit I."/>
            <person name="Arfi Y."/>
            <person name="Chevret D."/>
            <person name="Drula E."/>
            <person name="Kwon M.J."/>
            <person name="Gouret P."/>
            <person name="Lesage-Meessen L."/>
            <person name="Lombard V."/>
            <person name="Mariette J."/>
            <person name="Noirot C."/>
            <person name="Park J."/>
            <person name="Patyshakuliyeva A."/>
            <person name="Wieneger R.A.B."/>
            <person name="Wosten H.A.B."/>
            <person name="Martin F."/>
            <person name="Coutinho P.M."/>
            <person name="de Vries R."/>
            <person name="Martinez A.T."/>
            <person name="Klopp C."/>
            <person name="Pontarotti P."/>
            <person name="Henrissat B."/>
            <person name="Record E."/>
        </authorList>
    </citation>
    <scope>NUCLEOTIDE SEQUENCE [LARGE SCALE GENOMIC DNA]</scope>
    <source>
        <strain evidence="1">BRFM137</strain>
    </source>
</reference>
<name>A0A060SCM8_PYCCI</name>
<evidence type="ECO:0000313" key="1">
    <source>
        <dbReference type="EMBL" id="CDO70143.1"/>
    </source>
</evidence>
<organism evidence="1 2">
    <name type="scientific">Pycnoporus cinnabarinus</name>
    <name type="common">Cinnabar-red polypore</name>
    <name type="synonym">Trametes cinnabarina</name>
    <dbReference type="NCBI Taxonomy" id="5643"/>
    <lineage>
        <taxon>Eukaryota</taxon>
        <taxon>Fungi</taxon>
        <taxon>Dikarya</taxon>
        <taxon>Basidiomycota</taxon>
        <taxon>Agaricomycotina</taxon>
        <taxon>Agaricomycetes</taxon>
        <taxon>Polyporales</taxon>
        <taxon>Polyporaceae</taxon>
        <taxon>Trametes</taxon>
    </lineage>
</organism>
<dbReference type="Proteomes" id="UP000029665">
    <property type="component" value="Unassembled WGS sequence"/>
</dbReference>
<proteinExistence type="predicted"/>
<dbReference type="AlphaFoldDB" id="A0A060SCM8"/>
<dbReference type="STRING" id="5643.A0A060SCM8"/>
<evidence type="ECO:0000313" key="2">
    <source>
        <dbReference type="Proteomes" id="UP000029665"/>
    </source>
</evidence>
<keyword evidence="2" id="KW-1185">Reference proteome</keyword>
<sequence length="163" mass="18795">MTCGLLQELRDRMIAVSSSSLEGVEFWTTPEARDRCLRIVLSKLGSPQEKRRTAALFAATDKPLVDAEKTYWEGSRYSHAFLPPIPIPVFKSSTPPFDLKTHQCASIRALLSSPFFPLLARTCRDMYAKKRRRRHLPLTHRHDYSHLMDLEGRLTKKRSIELQ</sequence>
<gene>
    <name evidence="1" type="ORF">BN946_scf184783.g27</name>
</gene>
<protein>
    <submittedName>
        <fullName evidence="1">Uncharacterized protein</fullName>
    </submittedName>
</protein>
<dbReference type="HOGENOM" id="CLU_1627917_0_0_1"/>
<dbReference type="EMBL" id="CCBP010000068">
    <property type="protein sequence ID" value="CDO70143.1"/>
    <property type="molecule type" value="Genomic_DNA"/>
</dbReference>